<reference evidence="2 3" key="1">
    <citation type="journal article" date="2018" name="Elife">
        <title>Functional genomics of lipid metabolism in the oleaginous yeast Rhodosporidium toruloides.</title>
        <authorList>
            <person name="Coradetti S.T."/>
            <person name="Pinel D."/>
            <person name="Geiselman G."/>
            <person name="Ito M."/>
            <person name="Mondo S."/>
            <person name="Reilly M.C."/>
            <person name="Cheng Y.F."/>
            <person name="Bauer S."/>
            <person name="Grigoriev I."/>
            <person name="Gladden J.M."/>
            <person name="Simmons B.A."/>
            <person name="Brem R."/>
            <person name="Arkin A.P."/>
            <person name="Skerker J.M."/>
        </authorList>
    </citation>
    <scope>NUCLEOTIDE SEQUENCE [LARGE SCALE GENOMIC DNA]</scope>
    <source>
        <strain evidence="2 3">NBRC 0880</strain>
    </source>
</reference>
<protein>
    <submittedName>
        <fullName evidence="2">Uncharacterized protein</fullName>
    </submittedName>
</protein>
<feature type="region of interest" description="Disordered" evidence="1">
    <location>
        <begin position="116"/>
        <end position="216"/>
    </location>
</feature>
<comment type="caution">
    <text evidence="2">The sequence shown here is derived from an EMBL/GenBank/DDBJ whole genome shotgun (WGS) entry which is preliminary data.</text>
</comment>
<evidence type="ECO:0000313" key="3">
    <source>
        <dbReference type="Proteomes" id="UP000239560"/>
    </source>
</evidence>
<feature type="compositionally biased region" description="Basic and acidic residues" evidence="1">
    <location>
        <begin position="190"/>
        <end position="205"/>
    </location>
</feature>
<organism evidence="2 3">
    <name type="scientific">Rhodotorula toruloides</name>
    <name type="common">Yeast</name>
    <name type="synonym">Rhodosporidium toruloides</name>
    <dbReference type="NCBI Taxonomy" id="5286"/>
    <lineage>
        <taxon>Eukaryota</taxon>
        <taxon>Fungi</taxon>
        <taxon>Dikarya</taxon>
        <taxon>Basidiomycota</taxon>
        <taxon>Pucciniomycotina</taxon>
        <taxon>Microbotryomycetes</taxon>
        <taxon>Sporidiobolales</taxon>
        <taxon>Sporidiobolaceae</taxon>
        <taxon>Rhodotorula</taxon>
    </lineage>
</organism>
<dbReference type="AlphaFoldDB" id="A0A2T0A2B3"/>
<dbReference type="Proteomes" id="UP000239560">
    <property type="component" value="Unassembled WGS sequence"/>
</dbReference>
<feature type="compositionally biased region" description="Basic and acidic residues" evidence="1">
    <location>
        <begin position="169"/>
        <end position="182"/>
    </location>
</feature>
<dbReference type="Pfam" id="PF12223">
    <property type="entry name" value="DUF3602"/>
    <property type="match status" value="1"/>
</dbReference>
<feature type="region of interest" description="Disordered" evidence="1">
    <location>
        <begin position="1"/>
        <end position="25"/>
    </location>
</feature>
<sequence length="216" mass="23089">MAAIVSKLKSVVSPNHTSEQGAHPPATLHALARTNAASKELLIATSRTDLRTSLAAGERGRHAPAHPSHLNPDHEDRARSASRGRGLVTTGRGEFAHLLPSRNIADCECGTAGGAGNMSRSRARDADSAEEAAEVAAARSRSRSRVRAQHHGEDLPVAAGRGGLGNVRGESKDARSREREAKIEEEDKEAEVRWEAKHKADEHLTGRGGLGNREHR</sequence>
<evidence type="ECO:0000313" key="2">
    <source>
        <dbReference type="EMBL" id="PRQ72142.1"/>
    </source>
</evidence>
<dbReference type="OrthoDB" id="2537432at2759"/>
<evidence type="ECO:0000256" key="1">
    <source>
        <dbReference type="SAM" id="MobiDB-lite"/>
    </source>
</evidence>
<feature type="compositionally biased region" description="Basic residues" evidence="1">
    <location>
        <begin position="140"/>
        <end position="149"/>
    </location>
</feature>
<accession>A0A2T0A2B3</accession>
<dbReference type="EMBL" id="LCTV02000010">
    <property type="protein sequence ID" value="PRQ72142.1"/>
    <property type="molecule type" value="Genomic_DNA"/>
</dbReference>
<name>A0A2T0A2B3_RHOTO</name>
<dbReference type="InterPro" id="IPR022024">
    <property type="entry name" value="DUF3602"/>
</dbReference>
<feature type="compositionally biased region" description="Gly residues" evidence="1">
    <location>
        <begin position="206"/>
        <end position="216"/>
    </location>
</feature>
<gene>
    <name evidence="2" type="ORF">AAT19DRAFT_9481</name>
</gene>
<feature type="region of interest" description="Disordered" evidence="1">
    <location>
        <begin position="55"/>
        <end position="85"/>
    </location>
</feature>
<proteinExistence type="predicted"/>